<proteinExistence type="predicted"/>
<dbReference type="RefSeq" id="WP_115439785.1">
    <property type="nucleotide sequence ID" value="NZ_QONN01000079.1"/>
</dbReference>
<accession>A0A370VBE2</accession>
<evidence type="ECO:0000313" key="3">
    <source>
        <dbReference type="Proteomes" id="UP000254454"/>
    </source>
</evidence>
<evidence type="ECO:0000259" key="1">
    <source>
        <dbReference type="Pfam" id="PF19835"/>
    </source>
</evidence>
<feature type="domain" description="Putative endonuclease SegE-like GIY-YIG" evidence="1">
    <location>
        <begin position="3"/>
        <end position="104"/>
    </location>
</feature>
<dbReference type="EMBL" id="QONO01000026">
    <property type="protein sequence ID" value="RDR28713.1"/>
    <property type="molecule type" value="Genomic_DNA"/>
</dbReference>
<dbReference type="AlphaFoldDB" id="A0A370VBE2"/>
<dbReference type="InterPro" id="IPR045566">
    <property type="entry name" value="SegE-like_GIY-YIG"/>
</dbReference>
<protein>
    <recommendedName>
        <fullName evidence="1">Putative endonuclease SegE-like GIY-YIG domain-containing protein</fullName>
    </recommendedName>
</protein>
<organism evidence="2 3">
    <name type="scientific">Escherichia marmotae</name>
    <dbReference type="NCBI Taxonomy" id="1499973"/>
    <lineage>
        <taxon>Bacteria</taxon>
        <taxon>Pseudomonadati</taxon>
        <taxon>Pseudomonadota</taxon>
        <taxon>Gammaproteobacteria</taxon>
        <taxon>Enterobacterales</taxon>
        <taxon>Enterobacteriaceae</taxon>
        <taxon>Escherichia</taxon>
    </lineage>
</organism>
<reference evidence="2 3" key="1">
    <citation type="submission" date="2018-06" db="EMBL/GenBank/DDBJ databases">
        <title>Recombination Drives Gene Content and Phenotype Evolution in Wild Type E. coli Strains.</title>
        <authorList>
            <person name="Field C.M."/>
            <person name="Silander O.K."/>
            <person name="Van Nimwegen E."/>
        </authorList>
    </citation>
    <scope>NUCLEOTIDE SEQUENCE [LARGE SCALE GENOMIC DNA]</scope>
    <source>
        <strain evidence="2 3">SC344</strain>
    </source>
</reference>
<name>A0A370VBE2_9ESCH</name>
<comment type="caution">
    <text evidence="2">The sequence shown here is derived from an EMBL/GenBank/DDBJ whole genome shotgun (WGS) entry which is preliminary data.</text>
</comment>
<gene>
    <name evidence="2" type="ORF">C4A13_01041</name>
</gene>
<evidence type="ECO:0000313" key="2">
    <source>
        <dbReference type="EMBL" id="RDR28713.1"/>
    </source>
</evidence>
<sequence>MKWTMHDTETWDYEDINDGRYAAFVYMITFDDGSYYFGVKSIFKGIRDVKKLKPTTKESNWENYYSSSKKVQAMVDSGLNYEKQILWCFSTTNEAEQVEAALILFLGQQSNNLNLAVMCKVRLGKNRSETFKVLQQLLERLS</sequence>
<dbReference type="Proteomes" id="UP000254454">
    <property type="component" value="Unassembled WGS sequence"/>
</dbReference>
<dbReference type="Pfam" id="PF19835">
    <property type="entry name" value="SegE_GIY-YIG"/>
    <property type="match status" value="1"/>
</dbReference>